<evidence type="ECO:0000313" key="1">
    <source>
        <dbReference type="EMBL" id="CAB4191802.1"/>
    </source>
</evidence>
<name>A0A6J5R7M8_9CAUD</name>
<accession>A0A6J5R7M8</accession>
<proteinExistence type="predicted"/>
<reference evidence="1" key="1">
    <citation type="submission" date="2020-05" db="EMBL/GenBank/DDBJ databases">
        <authorList>
            <person name="Chiriac C."/>
            <person name="Salcher M."/>
            <person name="Ghai R."/>
            <person name="Kavagutti S V."/>
        </authorList>
    </citation>
    <scope>NUCLEOTIDE SEQUENCE</scope>
</reference>
<gene>
    <name evidence="1" type="ORF">UFOVP1229_147</name>
</gene>
<protein>
    <submittedName>
        <fullName evidence="1">Uncharacterized protein</fullName>
    </submittedName>
</protein>
<sequence>MKKQKTVIGKTIGEHLVEGFEELRDIVRSTPVIAFCPFCGSDDVVCVSNGNDCELVTVRDLPEQHLFLNGVLFGRFEFYGLSCRFVIGAK</sequence>
<organism evidence="1">
    <name type="scientific">uncultured Caudovirales phage</name>
    <dbReference type="NCBI Taxonomy" id="2100421"/>
    <lineage>
        <taxon>Viruses</taxon>
        <taxon>Duplodnaviria</taxon>
        <taxon>Heunggongvirae</taxon>
        <taxon>Uroviricota</taxon>
        <taxon>Caudoviricetes</taxon>
        <taxon>Peduoviridae</taxon>
        <taxon>Maltschvirus</taxon>
        <taxon>Maltschvirus maltsch</taxon>
    </lineage>
</organism>
<dbReference type="EMBL" id="LR797178">
    <property type="protein sequence ID" value="CAB4191802.1"/>
    <property type="molecule type" value="Genomic_DNA"/>
</dbReference>